<evidence type="ECO:0000313" key="2">
    <source>
        <dbReference type="Proteomes" id="UP000245699"/>
    </source>
</evidence>
<name>A0A2T9Z4J3_9FUNG</name>
<dbReference type="AlphaFoldDB" id="A0A2T9Z4J3"/>
<dbReference type="EMBL" id="MBFT01000033">
    <property type="protein sequence ID" value="PVU99502.1"/>
    <property type="molecule type" value="Genomic_DNA"/>
</dbReference>
<keyword evidence="2" id="KW-1185">Reference proteome</keyword>
<reference evidence="1 2" key="1">
    <citation type="journal article" date="2018" name="MBio">
        <title>Comparative Genomics Reveals the Core Gene Toolbox for the Fungus-Insect Symbiosis.</title>
        <authorList>
            <person name="Wang Y."/>
            <person name="Stata M."/>
            <person name="Wang W."/>
            <person name="Stajich J.E."/>
            <person name="White M.M."/>
            <person name="Moncalvo J.M."/>
        </authorList>
    </citation>
    <scope>NUCLEOTIDE SEQUENCE [LARGE SCALE GENOMIC DNA]</scope>
    <source>
        <strain evidence="1 2">AUS-77-4</strain>
    </source>
</reference>
<dbReference type="STRING" id="61424.A0A2T9Z4J3"/>
<protein>
    <recommendedName>
        <fullName evidence="3">Chitin-binding type-4 domain-containing protein</fullName>
    </recommendedName>
</protein>
<evidence type="ECO:0008006" key="3">
    <source>
        <dbReference type="Google" id="ProtNLM"/>
    </source>
</evidence>
<dbReference type="Gene3D" id="2.70.50.70">
    <property type="match status" value="1"/>
</dbReference>
<gene>
    <name evidence="1" type="ORF">BB559_000663</name>
</gene>
<comment type="caution">
    <text evidence="1">The sequence shown here is derived from an EMBL/GenBank/DDBJ whole genome shotgun (WGS) entry which is preliminary data.</text>
</comment>
<sequence>MLKYPQPRGNKKWWGVCGAGMGCKGPCDSSSMEARVNMRYEGKKMLKVRRGQEIPILWNRLNHPGGFIRLAITKFKNSDSWESFNSNVIKYVCHEQNCGPSTAYSPYGHLCGSGNAQCSTKLTIPTNLENGLYTLQWMWFGGGIVYGRANSSFGEYYGCSDFRIKGKSIPTQEKTKPEFVGGDIMYPKSNICRYWGSNRVGECTFGDKKPNPVLGYEITNTLEPCMFGGPKAGKPFGM</sequence>
<dbReference type="PROSITE" id="PS51257">
    <property type="entry name" value="PROKAR_LIPOPROTEIN"/>
    <property type="match status" value="1"/>
</dbReference>
<dbReference type="OrthoDB" id="2342176at2759"/>
<organism evidence="1 2">
    <name type="scientific">Furculomyces boomerangus</name>
    <dbReference type="NCBI Taxonomy" id="61424"/>
    <lineage>
        <taxon>Eukaryota</taxon>
        <taxon>Fungi</taxon>
        <taxon>Fungi incertae sedis</taxon>
        <taxon>Zoopagomycota</taxon>
        <taxon>Kickxellomycotina</taxon>
        <taxon>Harpellomycetes</taxon>
        <taxon>Harpellales</taxon>
        <taxon>Harpellaceae</taxon>
        <taxon>Furculomyces</taxon>
    </lineage>
</organism>
<evidence type="ECO:0000313" key="1">
    <source>
        <dbReference type="EMBL" id="PVU99502.1"/>
    </source>
</evidence>
<accession>A0A2T9Z4J3</accession>
<dbReference type="Proteomes" id="UP000245699">
    <property type="component" value="Unassembled WGS sequence"/>
</dbReference>
<proteinExistence type="predicted"/>